<evidence type="ECO:0000256" key="2">
    <source>
        <dbReference type="ARBA" id="ARBA00022723"/>
    </source>
</evidence>
<gene>
    <name evidence="8" type="primary">LOC105851923</name>
</gene>
<name>A0A1S3E3L1_CICAR</name>
<dbReference type="SMART" id="SM00614">
    <property type="entry name" value="ZnF_BED"/>
    <property type="match status" value="1"/>
</dbReference>
<evidence type="ECO:0000313" key="8">
    <source>
        <dbReference type="RefSeq" id="XP_012570345.1"/>
    </source>
</evidence>
<comment type="subcellular location">
    <subcellularLocation>
        <location evidence="1">Nucleus</location>
    </subcellularLocation>
</comment>
<evidence type="ECO:0000256" key="3">
    <source>
        <dbReference type="ARBA" id="ARBA00022771"/>
    </source>
</evidence>
<dbReference type="SUPFAM" id="SSF140996">
    <property type="entry name" value="Hermes dimerisation domain"/>
    <property type="match status" value="1"/>
</dbReference>
<dbReference type="RefSeq" id="XP_012570345.1">
    <property type="nucleotide sequence ID" value="XM_012714891.1"/>
</dbReference>
<feature type="region of interest" description="Disordered" evidence="6">
    <location>
        <begin position="66"/>
        <end position="87"/>
    </location>
</feature>
<sequence>MEQGEASNQGGHQGVVEQGEGNSEGGHQGVMEQGEGNSQGGQQGVLEHHHLVDNSQPTQAVIAADGLPPLPISSKKRKPNANGPRRSSKVWLDFNILPDEPIPTASCKHCHQRYLCHFKTHGTSNLKAHYEKCKSNPAHILNDPNQTNLSFGDGGSLVPSSQRFNAQACRNAIVLFVILDEHSFRVVEGEGFKQLCRQLQPQMTIPSRRTIARDCFQLYLAEKLKLKALFKSDCSRVALTTDCCTFVQNLGYMTFTAYFIDKEWNYHKRIISFSLVPNHKGDTIGRKIEEVLMEWGIRKVSTITADNVSSNDVVVSYLNKRLKNKNGLMGEGDYFHMRCCAHILNLVVQDGLLEQDLSIRSIRNAIRFVRSSPQRALKFKECIDICNITYKKLLSLDVSTRWNSTYKK</sequence>
<evidence type="ECO:0000256" key="1">
    <source>
        <dbReference type="ARBA" id="ARBA00004123"/>
    </source>
</evidence>
<feature type="region of interest" description="Disordered" evidence="6">
    <location>
        <begin position="1"/>
        <end position="45"/>
    </location>
</feature>
<dbReference type="PANTHER" id="PTHR46481:SF10">
    <property type="entry name" value="ZINC FINGER BED DOMAIN-CONTAINING PROTEIN 39"/>
    <property type="match status" value="1"/>
</dbReference>
<keyword evidence="3" id="KW-0863">Zinc-finger</keyword>
<keyword evidence="2" id="KW-0479">Metal-binding</keyword>
<evidence type="ECO:0000256" key="4">
    <source>
        <dbReference type="ARBA" id="ARBA00022833"/>
    </source>
</evidence>
<dbReference type="GO" id="GO:0005634">
    <property type="term" value="C:nucleus"/>
    <property type="evidence" value="ECO:0007669"/>
    <property type="project" value="UniProtKB-SubCell"/>
</dbReference>
<keyword evidence="5" id="KW-0539">Nucleus</keyword>
<dbReference type="Proteomes" id="UP000087171">
    <property type="component" value="Chromosome Ca4"/>
</dbReference>
<dbReference type="GO" id="GO:0008270">
    <property type="term" value="F:zinc ion binding"/>
    <property type="evidence" value="ECO:0007669"/>
    <property type="project" value="UniProtKB-KW"/>
</dbReference>
<keyword evidence="7" id="KW-1185">Reference proteome</keyword>
<evidence type="ECO:0000256" key="5">
    <source>
        <dbReference type="ARBA" id="ARBA00023242"/>
    </source>
</evidence>
<reference evidence="7" key="1">
    <citation type="journal article" date="2013" name="Nat. Biotechnol.">
        <title>Draft genome sequence of chickpea (Cicer arietinum) provides a resource for trait improvement.</title>
        <authorList>
            <person name="Varshney R.K."/>
            <person name="Song C."/>
            <person name="Saxena R.K."/>
            <person name="Azam S."/>
            <person name="Yu S."/>
            <person name="Sharpe A.G."/>
            <person name="Cannon S."/>
            <person name="Baek J."/>
            <person name="Rosen B.D."/>
            <person name="Tar'an B."/>
            <person name="Millan T."/>
            <person name="Zhang X."/>
            <person name="Ramsay L.D."/>
            <person name="Iwata A."/>
            <person name="Wang Y."/>
            <person name="Nelson W."/>
            <person name="Farmer A.D."/>
            <person name="Gaur P.M."/>
            <person name="Soderlund C."/>
            <person name="Penmetsa R.V."/>
            <person name="Xu C."/>
            <person name="Bharti A.K."/>
            <person name="He W."/>
            <person name="Winter P."/>
            <person name="Zhao S."/>
            <person name="Hane J.K."/>
            <person name="Carrasquilla-Garcia N."/>
            <person name="Condie J.A."/>
            <person name="Upadhyaya H.D."/>
            <person name="Luo M.C."/>
            <person name="Thudi M."/>
            <person name="Gowda C.L."/>
            <person name="Singh N.P."/>
            <person name="Lichtenzveig J."/>
            <person name="Gali K.K."/>
            <person name="Rubio J."/>
            <person name="Nadarajan N."/>
            <person name="Dolezel J."/>
            <person name="Bansal K.C."/>
            <person name="Xu X."/>
            <person name="Edwards D."/>
            <person name="Zhang G."/>
            <person name="Kahl G."/>
            <person name="Gil J."/>
            <person name="Singh K.B."/>
            <person name="Datta S.K."/>
            <person name="Jackson S.A."/>
            <person name="Wang J."/>
            <person name="Cook D.R."/>
        </authorList>
    </citation>
    <scope>NUCLEOTIDE SEQUENCE [LARGE SCALE GENOMIC DNA]</scope>
    <source>
        <strain evidence="7">cv. CDC Frontier</strain>
    </source>
</reference>
<dbReference type="AlphaFoldDB" id="A0A1S3E3L1"/>
<dbReference type="InterPro" id="IPR052035">
    <property type="entry name" value="ZnF_BED_domain_contain"/>
</dbReference>
<dbReference type="STRING" id="3827.A0A1S3E3L1"/>
<dbReference type="OrthoDB" id="1418757at2759"/>
<organism evidence="7 8">
    <name type="scientific">Cicer arietinum</name>
    <name type="common">Chickpea</name>
    <name type="synonym">Garbanzo</name>
    <dbReference type="NCBI Taxonomy" id="3827"/>
    <lineage>
        <taxon>Eukaryota</taxon>
        <taxon>Viridiplantae</taxon>
        <taxon>Streptophyta</taxon>
        <taxon>Embryophyta</taxon>
        <taxon>Tracheophyta</taxon>
        <taxon>Spermatophyta</taxon>
        <taxon>Magnoliopsida</taxon>
        <taxon>eudicotyledons</taxon>
        <taxon>Gunneridae</taxon>
        <taxon>Pentapetalae</taxon>
        <taxon>rosids</taxon>
        <taxon>fabids</taxon>
        <taxon>Fabales</taxon>
        <taxon>Fabaceae</taxon>
        <taxon>Papilionoideae</taxon>
        <taxon>50 kb inversion clade</taxon>
        <taxon>NPAAA clade</taxon>
        <taxon>Hologalegina</taxon>
        <taxon>IRL clade</taxon>
        <taxon>Cicereae</taxon>
        <taxon>Cicer</taxon>
    </lineage>
</organism>
<dbReference type="PANTHER" id="PTHR46481">
    <property type="entry name" value="ZINC FINGER BED DOMAIN-CONTAINING PROTEIN 4"/>
    <property type="match status" value="1"/>
</dbReference>
<proteinExistence type="predicted"/>
<dbReference type="InterPro" id="IPR012337">
    <property type="entry name" value="RNaseH-like_sf"/>
</dbReference>
<dbReference type="SUPFAM" id="SSF53098">
    <property type="entry name" value="Ribonuclease H-like"/>
    <property type="match status" value="1"/>
</dbReference>
<accession>A0A1S3E3L1</accession>
<reference evidence="8" key="2">
    <citation type="submission" date="2025-08" db="UniProtKB">
        <authorList>
            <consortium name="RefSeq"/>
        </authorList>
    </citation>
    <scope>IDENTIFICATION</scope>
    <source>
        <tissue evidence="8">Etiolated seedlings</tissue>
    </source>
</reference>
<evidence type="ECO:0000313" key="7">
    <source>
        <dbReference type="Proteomes" id="UP000087171"/>
    </source>
</evidence>
<protein>
    <submittedName>
        <fullName evidence="8">Zinc finger BED domain-containing protein RICESLEEPER 1-like</fullName>
    </submittedName>
</protein>
<keyword evidence="4" id="KW-0862">Zinc</keyword>
<evidence type="ECO:0000256" key="6">
    <source>
        <dbReference type="SAM" id="MobiDB-lite"/>
    </source>
</evidence>